<feature type="transmembrane region" description="Helical" evidence="1">
    <location>
        <begin position="303"/>
        <end position="321"/>
    </location>
</feature>
<accession>A0A5B8LPC9</accession>
<dbReference type="Proteomes" id="UP000315673">
    <property type="component" value="Chromosome"/>
</dbReference>
<protein>
    <recommendedName>
        <fullName evidence="4">Glycosyltransferase RgtA/B/C/D-like domain-containing protein</fullName>
    </recommendedName>
</protein>
<feature type="transmembrane region" description="Helical" evidence="1">
    <location>
        <begin position="400"/>
        <end position="418"/>
    </location>
</feature>
<feature type="transmembrane region" description="Helical" evidence="1">
    <location>
        <begin position="328"/>
        <end position="348"/>
    </location>
</feature>
<keyword evidence="1" id="KW-0812">Transmembrane</keyword>
<organism evidence="2 3">
    <name type="scientific">Sphingomonas panacisoli</name>
    <dbReference type="NCBI Taxonomy" id="1813879"/>
    <lineage>
        <taxon>Bacteria</taxon>
        <taxon>Pseudomonadati</taxon>
        <taxon>Pseudomonadota</taxon>
        <taxon>Alphaproteobacteria</taxon>
        <taxon>Sphingomonadales</taxon>
        <taxon>Sphingomonadaceae</taxon>
        <taxon>Sphingomonas</taxon>
    </lineage>
</organism>
<dbReference type="KEGG" id="spai:FPZ24_00600"/>
<feature type="transmembrane region" description="Helical" evidence="1">
    <location>
        <begin position="79"/>
        <end position="100"/>
    </location>
</feature>
<dbReference type="OrthoDB" id="8141049at2"/>
<dbReference type="EMBL" id="CP042306">
    <property type="protein sequence ID" value="QDZ08970.1"/>
    <property type="molecule type" value="Genomic_DNA"/>
</dbReference>
<feature type="transmembrane region" description="Helical" evidence="1">
    <location>
        <begin position="368"/>
        <end position="388"/>
    </location>
</feature>
<evidence type="ECO:0000313" key="2">
    <source>
        <dbReference type="EMBL" id="QDZ08970.1"/>
    </source>
</evidence>
<reference evidence="2 3" key="1">
    <citation type="submission" date="2019-07" db="EMBL/GenBank/DDBJ databases">
        <title>Full genome sequence of Sphingomonas sp. 4R-6-7(HKS19).</title>
        <authorList>
            <person name="Im W.-T."/>
        </authorList>
    </citation>
    <scope>NUCLEOTIDE SEQUENCE [LARGE SCALE GENOMIC DNA]</scope>
    <source>
        <strain evidence="2 3">HKS19</strain>
    </source>
</reference>
<evidence type="ECO:0000313" key="3">
    <source>
        <dbReference type="Proteomes" id="UP000315673"/>
    </source>
</evidence>
<name>A0A5B8LPC9_9SPHN</name>
<gene>
    <name evidence="2" type="ORF">FPZ24_00600</name>
</gene>
<dbReference type="AlphaFoldDB" id="A0A5B8LPC9"/>
<keyword evidence="1" id="KW-0472">Membrane</keyword>
<feature type="transmembrane region" description="Helical" evidence="1">
    <location>
        <begin position="183"/>
        <end position="200"/>
    </location>
</feature>
<keyword evidence="1" id="KW-1133">Transmembrane helix</keyword>
<keyword evidence="3" id="KW-1185">Reference proteome</keyword>
<sequence length="538" mass="60501">MGIVFRDTILSGFDLGFGDRTDAIIEISILEHWRSVLLGAARWNQPFYFHPYTDTLGYNDGYLLSGVVYSGWRLWFDPFVADTMTALTYKSVGFVAILWLVRGVLRWSWGAAILIATLATIANNMFLQSIHAQIQTLALLPIVAGLAIKAARAETSDQGRTYRWAIAAAAMMGLWLVTSFYFAWFTIYFSIAFVACWLWVTGRWRSAELARLFHAHRRTAAVFVGVFVLAAIPFVLVYAPKMLETGGHGFVLSYTVQPTDLVNTGERNLLWGWLVRALAGMVHTVTPAGSRLEKAWLGGEHEAGFPLLLFALTCAAAYRLVRRRGDTGFARVFALAIVISWALTLRIWQVSPWILVHYLVPAASGLRVVLRYQLFLVLPVLLLVGTVFRHRLTRLWRRRPVLAAGLIALLILEQINLAQPAQLSRKAQFAALDAVPAPPTECHAFYVVVVRPGEPIYVDRRLNALYPHNVDAMFLAERWRLPTLNGFSTFNPPDWNVASPEAADYDARVMAYARKHRLAGLCRLDMRSPAPWRRVTTI</sequence>
<proteinExistence type="predicted"/>
<evidence type="ECO:0008006" key="4">
    <source>
        <dbReference type="Google" id="ProtNLM"/>
    </source>
</evidence>
<feature type="transmembrane region" description="Helical" evidence="1">
    <location>
        <begin position="220"/>
        <end position="239"/>
    </location>
</feature>
<feature type="transmembrane region" description="Helical" evidence="1">
    <location>
        <begin position="107"/>
        <end position="126"/>
    </location>
</feature>
<evidence type="ECO:0000256" key="1">
    <source>
        <dbReference type="SAM" id="Phobius"/>
    </source>
</evidence>